<evidence type="ECO:0000313" key="4">
    <source>
        <dbReference type="Proteomes" id="UP000557392"/>
    </source>
</evidence>
<evidence type="ECO:0000256" key="1">
    <source>
        <dbReference type="SAM" id="SignalP"/>
    </source>
</evidence>
<name>A0A7W6JVQ8_9SPHN</name>
<dbReference type="InterPro" id="IPR012332">
    <property type="entry name" value="Autotransporter_pectin_lyase_C"/>
</dbReference>
<keyword evidence="4" id="KW-1185">Reference proteome</keyword>
<dbReference type="AlphaFoldDB" id="A0A7W6JVQ8"/>
<dbReference type="SUPFAM" id="SSF51126">
    <property type="entry name" value="Pectin lyase-like"/>
    <property type="match status" value="1"/>
</dbReference>
<gene>
    <name evidence="3" type="ORF">GGR46_004024</name>
</gene>
<evidence type="ECO:0000259" key="2">
    <source>
        <dbReference type="PROSITE" id="PS51208"/>
    </source>
</evidence>
<dbReference type="Gene3D" id="2.160.20.20">
    <property type="match status" value="1"/>
</dbReference>
<keyword evidence="1" id="KW-0732">Signal</keyword>
<dbReference type="Proteomes" id="UP000557392">
    <property type="component" value="Unassembled WGS sequence"/>
</dbReference>
<dbReference type="InterPro" id="IPR006315">
    <property type="entry name" value="OM_autotransptr_brl_dom"/>
</dbReference>
<dbReference type="SMART" id="SM00869">
    <property type="entry name" value="Autotransporter"/>
    <property type="match status" value="1"/>
</dbReference>
<reference evidence="3 4" key="1">
    <citation type="submission" date="2020-08" db="EMBL/GenBank/DDBJ databases">
        <title>Genomic Encyclopedia of Type Strains, Phase IV (KMG-IV): sequencing the most valuable type-strain genomes for metagenomic binning, comparative biology and taxonomic classification.</title>
        <authorList>
            <person name="Goeker M."/>
        </authorList>
    </citation>
    <scope>NUCLEOTIDE SEQUENCE [LARGE SCALE GENOMIC DNA]</scope>
    <source>
        <strain evidence="3 4">DSM 101806</strain>
    </source>
</reference>
<protein>
    <submittedName>
        <fullName evidence="3">Outer membrane autotransporter protein</fullName>
    </submittedName>
</protein>
<dbReference type="EMBL" id="JACIEH010000003">
    <property type="protein sequence ID" value="MBB4100452.1"/>
    <property type="molecule type" value="Genomic_DNA"/>
</dbReference>
<dbReference type="InterPro" id="IPR011050">
    <property type="entry name" value="Pectin_lyase_fold/virulence"/>
</dbReference>
<accession>A0A7W6JVQ8</accession>
<dbReference type="GO" id="GO:0019867">
    <property type="term" value="C:outer membrane"/>
    <property type="evidence" value="ECO:0007669"/>
    <property type="project" value="InterPro"/>
</dbReference>
<dbReference type="InterPro" id="IPR036709">
    <property type="entry name" value="Autotransporte_beta_dom_sf"/>
</dbReference>
<dbReference type="NCBIfam" id="TIGR01414">
    <property type="entry name" value="autotrans_barl"/>
    <property type="match status" value="1"/>
</dbReference>
<feature type="domain" description="Autotransporter" evidence="2">
    <location>
        <begin position="953"/>
        <end position="1229"/>
    </location>
</feature>
<dbReference type="PROSITE" id="PS51208">
    <property type="entry name" value="AUTOTRANSPORTER"/>
    <property type="match status" value="1"/>
</dbReference>
<proteinExistence type="predicted"/>
<sequence>MAFATPTTKLRLALLGSVSTAAAMLLLPTSAAAQATTCSQTGTTITCVDGAATVLTGTTTAGNATIPGPGLVTVDTTSPATTTYTATGPISTTGLTAVNLTSTGGALSLTPAGAGAPVNINVIGGVAANGVTLNTLAQPATVTVGNIATSGANSFGVLSTAGTDLTLRTGNINVSGANSTAIDAGAQTGVISTTAGDIIATGRGIRTISATNGANTTVVGNVVTGDRAILANGGTVSVTAGNVTTSINGATTPGGYGIAAQGFTGNVTVRAGTVSTVNGAGIIANAFGPTGAIDVGGCPSVTTTGDNATAVSAQAAGTGSVTVNCGALSTTGLNSNGVFATSVGGNVAVNTTSAATSGVGSYGVTANTIGTGTVTTNAGVITTAGNGGTGLYSRAVNGAIDAGYGNITTSGIAAGANSAAALDLASTGTINLRGNGATLRANGAGVTAAIVTGAGVTGNLGNVTTTGAGSQGAIITSTAPVNLTVGTVATTGNGLIVNAATNAVTLTTGAVTATDAGATGTVINSTGAVTFTGGRQAANGANALRITGGAGAINATVAGAGTTGAGTAVVITGTGPVTFANSGTITTTGAASDGINIVTPGTIAITGGQVATTGAGSRGIVANGGGAVTVSATGVTTTGATANAIVANSTAGSVGVSLSGANNSASLDGVNIAAATTANLALTSGTLGGLNNGATITSGTGATVTNAGTINGGNYALAVNGGAATVNNNGTINGRILLTANGDTVNNTGTFNANSNSDFGGGADVFNNAGTLRVLGLATTAGTVTLTGLETFNNSGLVDLRNGHVGDVLVLPGSYTGSGAAQLGVDVDLIAFTGDQLRIGGAATGTTIVSIAALNNVPAVLSTSAGAVVAQAGAASSATAFTLDGGSVDQGLIQYGIVYNPTTFAYSLVATPGVGVYRASLFAEGVRNLWLQSGDSWSGHMRELRDNVAANGPGGAGGRVWAQVLGQVEQRGSNRSFAFNGVATPVDLSYKQDYFGGQMGIDLGVPAGEGGFAFGLTGGYLNSNLNFANSPDRINFDAVNGGVYASLNAGSFFINALAKYDYYWGDNVSISGRYTQKLKGSIYGGKAEAGVRFGSKLWFEPAASVSYTHSDFDNFGNASGSFAFNDQDGVRGRGGARIGFTSDIGAAKMTLYGGGNYVHEFKGQDQVTFTSGSQTVRFGNQRLSDYGEGLLGLNIGSQHGAISGFFEGRYANGGDYEGYGGRAGVRFRF</sequence>
<dbReference type="Pfam" id="PF03797">
    <property type="entry name" value="Autotransporter"/>
    <property type="match status" value="1"/>
</dbReference>
<comment type="caution">
    <text evidence="3">The sequence shown here is derived from an EMBL/GenBank/DDBJ whole genome shotgun (WGS) entry which is preliminary data.</text>
</comment>
<dbReference type="InterPro" id="IPR005546">
    <property type="entry name" value="Autotransporte_beta"/>
</dbReference>
<dbReference type="Gene3D" id="2.40.128.130">
    <property type="entry name" value="Autotransporter beta-domain"/>
    <property type="match status" value="1"/>
</dbReference>
<dbReference type="SUPFAM" id="SSF103515">
    <property type="entry name" value="Autotransporter"/>
    <property type="match status" value="1"/>
</dbReference>
<feature type="signal peptide" evidence="1">
    <location>
        <begin position="1"/>
        <end position="35"/>
    </location>
</feature>
<evidence type="ECO:0000313" key="3">
    <source>
        <dbReference type="EMBL" id="MBB4100452.1"/>
    </source>
</evidence>
<organism evidence="3 4">
    <name type="scientific">Sphingomonas kyeonggiensis</name>
    <dbReference type="NCBI Taxonomy" id="1268553"/>
    <lineage>
        <taxon>Bacteria</taxon>
        <taxon>Pseudomonadati</taxon>
        <taxon>Pseudomonadota</taxon>
        <taxon>Alphaproteobacteria</taxon>
        <taxon>Sphingomonadales</taxon>
        <taxon>Sphingomonadaceae</taxon>
        <taxon>Sphingomonas</taxon>
    </lineage>
</organism>
<feature type="chain" id="PRO_5030526129" evidence="1">
    <location>
        <begin position="36"/>
        <end position="1229"/>
    </location>
</feature>